<gene>
    <name evidence="1" type="ORF">GKC44_13165</name>
</gene>
<evidence type="ECO:0000313" key="2">
    <source>
        <dbReference type="Proteomes" id="UP000491237"/>
    </source>
</evidence>
<reference evidence="1 2" key="1">
    <citation type="submission" date="2019-11" db="EMBL/GenBank/DDBJ databases">
        <title>Draft Genome Sequence of Plant Growth-Promoting Rhizosphere-Associated Bacteria.</title>
        <authorList>
            <person name="Vasilyev I.Y."/>
            <person name="Radchenko V."/>
            <person name="Ilnitskaya E.V."/>
        </authorList>
    </citation>
    <scope>NUCLEOTIDE SEQUENCE [LARGE SCALE GENOMIC DNA]</scope>
    <source>
        <strain evidence="1 2">VRA_07sq_f</strain>
    </source>
</reference>
<dbReference type="InterPro" id="IPR016039">
    <property type="entry name" value="Thiolase-like"/>
</dbReference>
<dbReference type="GO" id="GO:0016746">
    <property type="term" value="F:acyltransferase activity"/>
    <property type="evidence" value="ECO:0007669"/>
    <property type="project" value="InterPro"/>
</dbReference>
<proteinExistence type="predicted"/>
<evidence type="ECO:0000313" key="1">
    <source>
        <dbReference type="EMBL" id="MSE22165.1"/>
    </source>
</evidence>
<protein>
    <submittedName>
        <fullName evidence="1">Hydroxymethylglutaryl-CoA synthase</fullName>
    </submittedName>
</protein>
<dbReference type="EMBL" id="WKKY01000868">
    <property type="protein sequence ID" value="MSE22165.1"/>
    <property type="molecule type" value="Genomic_DNA"/>
</dbReference>
<organism evidence="1 2">
    <name type="scientific">Lentilactobacillus parabuchneri</name>
    <dbReference type="NCBI Taxonomy" id="152331"/>
    <lineage>
        <taxon>Bacteria</taxon>
        <taxon>Bacillati</taxon>
        <taxon>Bacillota</taxon>
        <taxon>Bacilli</taxon>
        <taxon>Lactobacillales</taxon>
        <taxon>Lactobacillaceae</taxon>
        <taxon>Lentilactobacillus</taxon>
    </lineage>
</organism>
<sequence>MNVGIDKIGFFTSDYYIDMVDLAHARGDDPNKYLKGIGQQQQAVIPPTQDVVTLAANAADQILS</sequence>
<comment type="caution">
    <text evidence="1">The sequence shown here is derived from an EMBL/GenBank/DDBJ whole genome shotgun (WGS) entry which is preliminary data.</text>
</comment>
<feature type="non-terminal residue" evidence="1">
    <location>
        <position position="64"/>
    </location>
</feature>
<name>A0A844EH91_9LACO</name>
<accession>A0A844EH91</accession>
<dbReference type="AlphaFoldDB" id="A0A844EH91"/>
<dbReference type="Gene3D" id="3.40.47.10">
    <property type="match status" value="1"/>
</dbReference>
<dbReference type="SUPFAM" id="SSF53901">
    <property type="entry name" value="Thiolase-like"/>
    <property type="match status" value="1"/>
</dbReference>
<dbReference type="Proteomes" id="UP000491237">
    <property type="component" value="Unassembled WGS sequence"/>
</dbReference>